<gene>
    <name evidence="1" type="ORF">CAL20_09905</name>
</gene>
<dbReference type="SUPFAM" id="SSF49899">
    <property type="entry name" value="Concanavalin A-like lectins/glucanases"/>
    <property type="match status" value="1"/>
</dbReference>
<reference evidence="1 2" key="1">
    <citation type="submission" date="2017-05" db="EMBL/GenBank/DDBJ databases">
        <title>Complete and WGS of Bordetella genogroups.</title>
        <authorList>
            <person name="Spilker T."/>
            <person name="LiPuma J."/>
        </authorList>
    </citation>
    <scope>NUCLEOTIDE SEQUENCE [LARGE SCALE GENOMIC DNA]</scope>
    <source>
        <strain evidence="1 2">AU9919</strain>
    </source>
</reference>
<dbReference type="Gene3D" id="2.60.120.200">
    <property type="match status" value="1"/>
</dbReference>
<name>A0A261U6Z7_9BORD</name>
<dbReference type="AlphaFoldDB" id="A0A261U6Z7"/>
<protein>
    <submittedName>
        <fullName evidence="1">Uncharacterized protein</fullName>
    </submittedName>
</protein>
<dbReference type="Proteomes" id="UP000216885">
    <property type="component" value="Unassembled WGS sequence"/>
</dbReference>
<keyword evidence="2" id="KW-1185">Reference proteome</keyword>
<evidence type="ECO:0000313" key="2">
    <source>
        <dbReference type="Proteomes" id="UP000216885"/>
    </source>
</evidence>
<organism evidence="1 2">
    <name type="scientific">Bordetella genomosp. 4</name>
    <dbReference type="NCBI Taxonomy" id="463044"/>
    <lineage>
        <taxon>Bacteria</taxon>
        <taxon>Pseudomonadati</taxon>
        <taxon>Pseudomonadota</taxon>
        <taxon>Betaproteobacteria</taxon>
        <taxon>Burkholderiales</taxon>
        <taxon>Alcaligenaceae</taxon>
        <taxon>Bordetella</taxon>
    </lineage>
</organism>
<comment type="caution">
    <text evidence="1">The sequence shown here is derived from an EMBL/GenBank/DDBJ whole genome shotgun (WGS) entry which is preliminary data.</text>
</comment>
<accession>A0A261U6Z7</accession>
<sequence>MKRRMEIYNFEVSSMEGKFGARSIPTQNELSIASIPDVNGDPAGLTWIDPDEKWYVPTGTVREGAWRCRADGAYWVRDPDAEGGSSASIQPGMGINGTPSIDFDGTSGLSVLTTDEHFYTLPNNEFTLLIVASMTVGAQLISTYFNNSISNSLLYVSGTSGNLVSPHGGSGVIQAPGSFTNGVPFLAAVTFSTTGGMTLRRNGVQVARDVTRTTPRAGLRPKIGRQQYSAAFSGSIGRVHIEGVDMSRPEYATMLAFLENDIMTASNITPGS</sequence>
<dbReference type="InterPro" id="IPR013320">
    <property type="entry name" value="ConA-like_dom_sf"/>
</dbReference>
<proteinExistence type="predicted"/>
<dbReference type="RefSeq" id="WP_094837746.1">
    <property type="nucleotide sequence ID" value="NZ_NEVQ01000012.1"/>
</dbReference>
<evidence type="ECO:0000313" key="1">
    <source>
        <dbReference type="EMBL" id="OZI57679.1"/>
    </source>
</evidence>
<dbReference type="EMBL" id="NEVQ01000012">
    <property type="protein sequence ID" value="OZI57679.1"/>
    <property type="molecule type" value="Genomic_DNA"/>
</dbReference>